<feature type="compositionally biased region" description="Low complexity" evidence="1">
    <location>
        <begin position="192"/>
        <end position="207"/>
    </location>
</feature>
<gene>
    <name evidence="2" type="ORF">Ocin01_08889</name>
</gene>
<sequence length="249" mass="26920">MNKSKAKVSPTAGAVATATVVATRTLTSSTITTTMTSKDIPKVYPQTLDIPSTPSKAATPAKPIHEGDKRSSTTVTSVSPKTAPQPPFVHPDNGSKGLNHQQKSPAAIHPSQFASICREVAQIRDEHVAIRKNLSERENELGKTRVALRNIAEERDSLRNKVSELEHLLKHSPEMYSHVASMLSNGVSTPIKSQKSSPLQKSSSKSSHAFIPTNTSNEPTNFISSPRLTLRNIVTHQQNQKLAGARPDA</sequence>
<reference evidence="2 3" key="1">
    <citation type="journal article" date="2016" name="Genome Biol. Evol.">
        <title>Gene Family Evolution Reflects Adaptation to Soil Environmental Stressors in the Genome of the Collembolan Orchesella cincta.</title>
        <authorList>
            <person name="Faddeeva-Vakhrusheva A."/>
            <person name="Derks M.F."/>
            <person name="Anvar S.Y."/>
            <person name="Agamennone V."/>
            <person name="Suring W."/>
            <person name="Smit S."/>
            <person name="van Straalen N.M."/>
            <person name="Roelofs D."/>
        </authorList>
    </citation>
    <scope>NUCLEOTIDE SEQUENCE [LARGE SCALE GENOMIC DNA]</scope>
    <source>
        <tissue evidence="2">Mixed pool</tissue>
    </source>
</reference>
<comment type="caution">
    <text evidence="2">The sequence shown here is derived from an EMBL/GenBank/DDBJ whole genome shotgun (WGS) entry which is preliminary data.</text>
</comment>
<evidence type="ECO:0000256" key="1">
    <source>
        <dbReference type="SAM" id="MobiDB-lite"/>
    </source>
</evidence>
<dbReference type="Proteomes" id="UP000094527">
    <property type="component" value="Unassembled WGS sequence"/>
</dbReference>
<feature type="region of interest" description="Disordered" evidence="1">
    <location>
        <begin position="44"/>
        <end position="107"/>
    </location>
</feature>
<organism evidence="2 3">
    <name type="scientific">Orchesella cincta</name>
    <name type="common">Springtail</name>
    <name type="synonym">Podura cincta</name>
    <dbReference type="NCBI Taxonomy" id="48709"/>
    <lineage>
        <taxon>Eukaryota</taxon>
        <taxon>Metazoa</taxon>
        <taxon>Ecdysozoa</taxon>
        <taxon>Arthropoda</taxon>
        <taxon>Hexapoda</taxon>
        <taxon>Collembola</taxon>
        <taxon>Entomobryomorpha</taxon>
        <taxon>Entomobryoidea</taxon>
        <taxon>Orchesellidae</taxon>
        <taxon>Orchesellinae</taxon>
        <taxon>Orchesella</taxon>
    </lineage>
</organism>
<evidence type="ECO:0000313" key="2">
    <source>
        <dbReference type="EMBL" id="ODM97783.1"/>
    </source>
</evidence>
<dbReference type="AlphaFoldDB" id="A0A1D2MXL4"/>
<evidence type="ECO:0000313" key="3">
    <source>
        <dbReference type="Proteomes" id="UP000094527"/>
    </source>
</evidence>
<feature type="compositionally biased region" description="Polar residues" evidence="1">
    <location>
        <begin position="212"/>
        <end position="224"/>
    </location>
</feature>
<name>A0A1D2MXL4_ORCCI</name>
<feature type="region of interest" description="Disordered" evidence="1">
    <location>
        <begin position="187"/>
        <end position="224"/>
    </location>
</feature>
<proteinExistence type="predicted"/>
<accession>A0A1D2MXL4</accession>
<dbReference type="EMBL" id="LJIJ01000410">
    <property type="protein sequence ID" value="ODM97783.1"/>
    <property type="molecule type" value="Genomic_DNA"/>
</dbReference>
<feature type="non-terminal residue" evidence="2">
    <location>
        <position position="249"/>
    </location>
</feature>
<dbReference type="OrthoDB" id="10654885at2759"/>
<keyword evidence="3" id="KW-1185">Reference proteome</keyword>
<protein>
    <submittedName>
        <fullName evidence="2">Usher syndrome type-1C protein-binding protein 1</fullName>
    </submittedName>
</protein>